<dbReference type="Proteomes" id="UP000019426">
    <property type="component" value="Chromosome M2/40_rep1"/>
</dbReference>
<name>W6S194_9CLOT</name>
<feature type="coiled-coil region" evidence="1">
    <location>
        <begin position="17"/>
        <end position="58"/>
    </location>
</feature>
<protein>
    <recommendedName>
        <fullName evidence="4">Cell division protein FtsL</fullName>
    </recommendedName>
</protein>
<dbReference type="KEGG" id="clt:CM240_2519"/>
<dbReference type="eggNOG" id="COG2919">
    <property type="taxonomic scope" value="Bacteria"/>
</dbReference>
<proteinExistence type="predicted"/>
<dbReference type="AlphaFoldDB" id="W6S194"/>
<keyword evidence="3" id="KW-1185">Reference proteome</keyword>
<gene>
    <name evidence="2" type="ORF">CM240_2519</name>
</gene>
<dbReference type="RefSeq" id="WP_162148690.1">
    <property type="nucleotide sequence ID" value="NZ_HG917868.1"/>
</dbReference>
<dbReference type="STRING" id="1216932.CM240_2519"/>
<evidence type="ECO:0008006" key="4">
    <source>
        <dbReference type="Google" id="ProtNLM"/>
    </source>
</evidence>
<dbReference type="EMBL" id="HG917868">
    <property type="protein sequence ID" value="CDM69644.1"/>
    <property type="molecule type" value="Genomic_DNA"/>
</dbReference>
<dbReference type="PATRIC" id="fig|1216932.3.peg.2488"/>
<sequence length="83" mass="9545">MKNLVITMVLISVVYTLVNQQITMHRIKNNISDAKAEVEKLNKENSKLEEDLEMSQSDAYIETIAREKGNLVKKDEIPVIEKK</sequence>
<reference evidence="2 3" key="1">
    <citation type="submission" date="2013-11" db="EMBL/GenBank/DDBJ databases">
        <title>Complete genome sequence of Clostridum sp. M2/40.</title>
        <authorList>
            <person name="Wibberg D."/>
            <person name="Puehler A."/>
            <person name="Schlueter A."/>
        </authorList>
    </citation>
    <scope>NUCLEOTIDE SEQUENCE [LARGE SCALE GENOMIC DNA]</scope>
    <source>
        <strain evidence="3">M2/40</strain>
    </source>
</reference>
<dbReference type="HOGENOM" id="CLU_134863_4_4_9"/>
<dbReference type="InterPro" id="IPR007060">
    <property type="entry name" value="FtsL/DivIC"/>
</dbReference>
<evidence type="ECO:0000313" key="2">
    <source>
        <dbReference type="EMBL" id="CDM69644.1"/>
    </source>
</evidence>
<organism evidence="2 3">
    <name type="scientific">Clostridium bornimense</name>
    <dbReference type="NCBI Taxonomy" id="1216932"/>
    <lineage>
        <taxon>Bacteria</taxon>
        <taxon>Bacillati</taxon>
        <taxon>Bacillota</taxon>
        <taxon>Clostridia</taxon>
        <taxon>Eubacteriales</taxon>
        <taxon>Clostridiaceae</taxon>
        <taxon>Clostridium</taxon>
    </lineage>
</organism>
<dbReference type="Pfam" id="PF04977">
    <property type="entry name" value="DivIC"/>
    <property type="match status" value="1"/>
</dbReference>
<evidence type="ECO:0000313" key="3">
    <source>
        <dbReference type="Proteomes" id="UP000019426"/>
    </source>
</evidence>
<keyword evidence="1" id="KW-0175">Coiled coil</keyword>
<evidence type="ECO:0000256" key="1">
    <source>
        <dbReference type="SAM" id="Coils"/>
    </source>
</evidence>
<accession>W6S194</accession>